<reference evidence="2 3" key="1">
    <citation type="submission" date="2014-04" db="EMBL/GenBank/DDBJ databases">
        <authorList>
            <consortium name="DOE Joint Genome Institute"/>
            <person name="Kuo A."/>
            <person name="Kohler A."/>
            <person name="Nagy L.G."/>
            <person name="Floudas D."/>
            <person name="Copeland A."/>
            <person name="Barry K.W."/>
            <person name="Cichocki N."/>
            <person name="Veneault-Fourrey C."/>
            <person name="LaButti K."/>
            <person name="Lindquist E.A."/>
            <person name="Lipzen A."/>
            <person name="Lundell T."/>
            <person name="Morin E."/>
            <person name="Murat C."/>
            <person name="Sun H."/>
            <person name="Tunlid A."/>
            <person name="Henrissat B."/>
            <person name="Grigoriev I.V."/>
            <person name="Hibbett D.S."/>
            <person name="Martin F."/>
            <person name="Nordberg H.P."/>
            <person name="Cantor M.N."/>
            <person name="Hua S.X."/>
        </authorList>
    </citation>
    <scope>NUCLEOTIDE SEQUENCE [LARGE SCALE GENOMIC DNA]</scope>
    <source>
        <strain evidence="2 3">LaAM-08-1</strain>
    </source>
</reference>
<reference evidence="3" key="2">
    <citation type="submission" date="2015-01" db="EMBL/GenBank/DDBJ databases">
        <title>Evolutionary Origins and Diversification of the Mycorrhizal Mutualists.</title>
        <authorList>
            <consortium name="DOE Joint Genome Institute"/>
            <consortium name="Mycorrhizal Genomics Consortium"/>
            <person name="Kohler A."/>
            <person name="Kuo A."/>
            <person name="Nagy L.G."/>
            <person name="Floudas D."/>
            <person name="Copeland A."/>
            <person name="Barry K.W."/>
            <person name="Cichocki N."/>
            <person name="Veneault-Fourrey C."/>
            <person name="LaButti K."/>
            <person name="Lindquist E.A."/>
            <person name="Lipzen A."/>
            <person name="Lundell T."/>
            <person name="Morin E."/>
            <person name="Murat C."/>
            <person name="Riley R."/>
            <person name="Ohm R."/>
            <person name="Sun H."/>
            <person name="Tunlid A."/>
            <person name="Henrissat B."/>
            <person name="Grigoriev I.V."/>
            <person name="Hibbett D.S."/>
            <person name="Martin F."/>
        </authorList>
    </citation>
    <scope>NUCLEOTIDE SEQUENCE [LARGE SCALE GENOMIC DNA]</scope>
    <source>
        <strain evidence="3">LaAM-08-1</strain>
    </source>
</reference>
<proteinExistence type="predicted"/>
<evidence type="ECO:0000256" key="1">
    <source>
        <dbReference type="SAM" id="Phobius"/>
    </source>
</evidence>
<evidence type="ECO:0000313" key="3">
    <source>
        <dbReference type="Proteomes" id="UP000054477"/>
    </source>
</evidence>
<dbReference type="Proteomes" id="UP000054477">
    <property type="component" value="Unassembled WGS sequence"/>
</dbReference>
<feature type="transmembrane region" description="Helical" evidence="1">
    <location>
        <begin position="183"/>
        <end position="201"/>
    </location>
</feature>
<feature type="transmembrane region" description="Helical" evidence="1">
    <location>
        <begin position="48"/>
        <end position="69"/>
    </location>
</feature>
<dbReference type="AlphaFoldDB" id="A0A0C9WJX7"/>
<gene>
    <name evidence="2" type="ORF">K443DRAFT_329175</name>
</gene>
<keyword evidence="3" id="KW-1185">Reference proteome</keyword>
<evidence type="ECO:0000313" key="2">
    <source>
        <dbReference type="EMBL" id="KIJ95464.1"/>
    </source>
</evidence>
<organism evidence="2 3">
    <name type="scientific">Laccaria amethystina LaAM-08-1</name>
    <dbReference type="NCBI Taxonomy" id="1095629"/>
    <lineage>
        <taxon>Eukaryota</taxon>
        <taxon>Fungi</taxon>
        <taxon>Dikarya</taxon>
        <taxon>Basidiomycota</taxon>
        <taxon>Agaricomycotina</taxon>
        <taxon>Agaricomycetes</taxon>
        <taxon>Agaricomycetidae</taxon>
        <taxon>Agaricales</taxon>
        <taxon>Agaricineae</taxon>
        <taxon>Hydnangiaceae</taxon>
        <taxon>Laccaria</taxon>
    </lineage>
</organism>
<dbReference type="OrthoDB" id="2947347at2759"/>
<protein>
    <submittedName>
        <fullName evidence="2">Uncharacterized protein</fullName>
    </submittedName>
</protein>
<feature type="transmembrane region" description="Helical" evidence="1">
    <location>
        <begin position="148"/>
        <end position="171"/>
    </location>
</feature>
<keyword evidence="1" id="KW-1133">Transmembrane helix</keyword>
<keyword evidence="1" id="KW-0812">Transmembrane</keyword>
<sequence>MPVVRQAAELVARFSLKLPKLPDFTPQKGTTLIEEMRCYSLPYGAMGFVSHVLTYYAIACLWAAVSPLWPARKVKHSKFDLLLGICGVTLSSGIAIFTIVSCKNSWQLLVIAVWKMSMSLLNGCTAIHAAHLAMKDGYTAVAHPEKTAWWILLYVPGMFAGISGLMSLVVQHLDNVGVRKLTIAFYSIIGIGVLIFLIGMCRGVSRKAKSSKSEDDKDGEKVWYWGIGGFGFSFTLFTILAAFYGDWALGMLVHNLVGLPSGDSTGLYWGYWLAKRLTLFSW</sequence>
<dbReference type="HOGENOM" id="CLU_918514_0_0_1"/>
<feature type="transmembrane region" description="Helical" evidence="1">
    <location>
        <begin position="81"/>
        <end position="100"/>
    </location>
</feature>
<accession>A0A0C9WJX7</accession>
<name>A0A0C9WJX7_9AGAR</name>
<feature type="transmembrane region" description="Helical" evidence="1">
    <location>
        <begin position="222"/>
        <end position="244"/>
    </location>
</feature>
<feature type="transmembrane region" description="Helical" evidence="1">
    <location>
        <begin position="106"/>
        <end position="127"/>
    </location>
</feature>
<keyword evidence="1" id="KW-0472">Membrane</keyword>
<dbReference type="EMBL" id="KN838755">
    <property type="protein sequence ID" value="KIJ95464.1"/>
    <property type="molecule type" value="Genomic_DNA"/>
</dbReference>